<comment type="similarity">
    <text evidence="2">Belongs to the auxin efflux carrier (TC 2.A.69) family.</text>
</comment>
<evidence type="ECO:0000256" key="1">
    <source>
        <dbReference type="ARBA" id="ARBA00004651"/>
    </source>
</evidence>
<dbReference type="Pfam" id="PF03547">
    <property type="entry name" value="Mem_trans"/>
    <property type="match status" value="2"/>
</dbReference>
<feature type="transmembrane region" description="Helical" evidence="8">
    <location>
        <begin position="187"/>
        <end position="208"/>
    </location>
</feature>
<reference evidence="11 13" key="2">
    <citation type="submission" date="2018-08" db="EMBL/GenBank/DDBJ databases">
        <title>A genome reference for cultivated species of the human gut microbiota.</title>
        <authorList>
            <person name="Zou Y."/>
            <person name="Xue W."/>
            <person name="Luo G."/>
        </authorList>
    </citation>
    <scope>NUCLEOTIDE SEQUENCE [LARGE SCALE GENOMIC DNA]</scope>
    <source>
        <strain evidence="11 13">AM32-2AC</strain>
    </source>
</reference>
<dbReference type="PANTHER" id="PTHR36838:SF1">
    <property type="entry name" value="SLR1864 PROTEIN"/>
    <property type="match status" value="1"/>
</dbReference>
<reference evidence="10 14" key="3">
    <citation type="journal article" date="2019" name="Nat. Med.">
        <title>A library of human gut bacterial isolates paired with longitudinal multiomics data enables mechanistic microbiome research.</title>
        <authorList>
            <person name="Poyet M."/>
            <person name="Groussin M."/>
            <person name="Gibbons S.M."/>
            <person name="Avila-Pacheco J."/>
            <person name="Jiang X."/>
            <person name="Kearney S.M."/>
            <person name="Perrotta A.R."/>
            <person name="Berdy B."/>
            <person name="Zhao S."/>
            <person name="Lieberman T.D."/>
            <person name="Swanson P.K."/>
            <person name="Smith M."/>
            <person name="Roesemann S."/>
            <person name="Alexander J.E."/>
            <person name="Rich S.A."/>
            <person name="Livny J."/>
            <person name="Vlamakis H."/>
            <person name="Clish C."/>
            <person name="Bullock K."/>
            <person name="Deik A."/>
            <person name="Scott J."/>
            <person name="Pierce K.A."/>
            <person name="Xavier R.J."/>
            <person name="Alm E.J."/>
        </authorList>
    </citation>
    <scope>NUCLEOTIDE SEQUENCE [LARGE SCALE GENOMIC DNA]</scope>
    <source>
        <strain evidence="10 14">BIOML-A1</strain>
    </source>
</reference>
<evidence type="ECO:0000256" key="3">
    <source>
        <dbReference type="ARBA" id="ARBA00022448"/>
    </source>
</evidence>
<dbReference type="GO" id="GO:0005886">
    <property type="term" value="C:plasma membrane"/>
    <property type="evidence" value="ECO:0007669"/>
    <property type="project" value="UniProtKB-SubCell"/>
</dbReference>
<dbReference type="Proteomes" id="UP000284794">
    <property type="component" value="Unassembled WGS sequence"/>
</dbReference>
<feature type="transmembrane region" description="Helical" evidence="8">
    <location>
        <begin position="37"/>
        <end position="55"/>
    </location>
</feature>
<feature type="transmembrane region" description="Helical" evidence="8">
    <location>
        <begin position="220"/>
        <end position="239"/>
    </location>
</feature>
<dbReference type="Proteomes" id="UP000095621">
    <property type="component" value="Unassembled WGS sequence"/>
</dbReference>
<proteinExistence type="inferred from homology"/>
<feature type="transmembrane region" description="Helical" evidence="8">
    <location>
        <begin position="12"/>
        <end position="31"/>
    </location>
</feature>
<evidence type="ECO:0000313" key="11">
    <source>
        <dbReference type="EMBL" id="RHD06106.1"/>
    </source>
</evidence>
<dbReference type="PANTHER" id="PTHR36838">
    <property type="entry name" value="AUXIN EFFLUX CARRIER FAMILY PROTEIN"/>
    <property type="match status" value="1"/>
</dbReference>
<feature type="transmembrane region" description="Helical" evidence="8">
    <location>
        <begin position="157"/>
        <end position="175"/>
    </location>
</feature>
<feature type="transmembrane region" description="Helical" evidence="8">
    <location>
        <begin position="67"/>
        <end position="91"/>
    </location>
</feature>
<evidence type="ECO:0000256" key="8">
    <source>
        <dbReference type="SAM" id="Phobius"/>
    </source>
</evidence>
<evidence type="ECO:0000256" key="5">
    <source>
        <dbReference type="ARBA" id="ARBA00022692"/>
    </source>
</evidence>
<dbReference type="Proteomes" id="UP000481964">
    <property type="component" value="Unassembled WGS sequence"/>
</dbReference>
<keyword evidence="3" id="KW-0813">Transport</keyword>
<dbReference type="Gene3D" id="1.20.1530.20">
    <property type="match status" value="1"/>
</dbReference>
<dbReference type="RefSeq" id="WP_022097607.1">
    <property type="nucleotide sequence ID" value="NZ_CABJMX010000050.1"/>
</dbReference>
<evidence type="ECO:0000256" key="6">
    <source>
        <dbReference type="ARBA" id="ARBA00022989"/>
    </source>
</evidence>
<sequence length="311" mass="34466">MHISILLMEQIVELFIMILMGFIIVKAGIVKDEDSKVLSKIVLYLIIPCVIIKAFQVDYTSKTVNGLLLALAASVTLQIVLLGVISVMGRLFHLNEVEIASVYYSNSGNLIVPIVTFILGQEWVLYGCVFMSVQLIFLWTHCKKIISRESSYDWKKIVLNINMISIVVGVILFFTRIRLPLIINDTIGSVGNMIGPASMIVTGMLFAGMDLKKIFANRRLYFVSLLRMVVVPLIALLLIKLSHLAGISQDAPKIMLIVFLAVITPSASTVTQMCQVYGNDSKYASAINVITTLSAIVTMPVMVFLFENVIL</sequence>
<feature type="transmembrane region" description="Helical" evidence="8">
    <location>
        <begin position="111"/>
        <end position="137"/>
    </location>
</feature>
<evidence type="ECO:0000256" key="2">
    <source>
        <dbReference type="ARBA" id="ARBA00010145"/>
    </source>
</evidence>
<keyword evidence="6 8" id="KW-1133">Transmembrane helix</keyword>
<evidence type="ECO:0000256" key="7">
    <source>
        <dbReference type="ARBA" id="ARBA00023136"/>
    </source>
</evidence>
<evidence type="ECO:0000313" key="14">
    <source>
        <dbReference type="Proteomes" id="UP000481964"/>
    </source>
</evidence>
<evidence type="ECO:0000313" key="10">
    <source>
        <dbReference type="EMBL" id="MSC57130.1"/>
    </source>
</evidence>
<reference evidence="9 12" key="1">
    <citation type="submission" date="2015-09" db="EMBL/GenBank/DDBJ databases">
        <authorList>
            <consortium name="Pathogen Informatics"/>
        </authorList>
    </citation>
    <scope>NUCLEOTIDE SEQUENCE [LARGE SCALE GENOMIC DNA]</scope>
    <source>
        <strain evidence="9 12">2789STDY5834875</strain>
    </source>
</reference>
<dbReference type="EMBL" id="WKRD01000004">
    <property type="protein sequence ID" value="MSC57130.1"/>
    <property type="molecule type" value="Genomic_DNA"/>
</dbReference>
<evidence type="ECO:0000313" key="13">
    <source>
        <dbReference type="Proteomes" id="UP000284794"/>
    </source>
</evidence>
<dbReference type="AlphaFoldDB" id="A0A174YRR6"/>
<gene>
    <name evidence="11" type="ORF">DW811_11985</name>
    <name evidence="9" type="ORF">ERS852490_00066</name>
    <name evidence="10" type="ORF">GKE48_06630</name>
</gene>
<dbReference type="EMBL" id="CZBU01000001">
    <property type="protein sequence ID" value="CUQ74678.1"/>
    <property type="molecule type" value="Genomic_DNA"/>
</dbReference>
<accession>A0A174YRR6</accession>
<keyword evidence="5 8" id="KW-0812">Transmembrane</keyword>
<protein>
    <submittedName>
        <fullName evidence="10">AEC family transporter</fullName>
    </submittedName>
    <submittedName>
        <fullName evidence="9">Auxin efflux carrier</fullName>
    </submittedName>
</protein>
<dbReference type="InterPro" id="IPR004776">
    <property type="entry name" value="Mem_transp_PIN-like"/>
</dbReference>
<name>A0A174YRR6_9FIRM</name>
<dbReference type="OrthoDB" id="9798064at2"/>
<dbReference type="GO" id="GO:0055085">
    <property type="term" value="P:transmembrane transport"/>
    <property type="evidence" value="ECO:0007669"/>
    <property type="project" value="InterPro"/>
</dbReference>
<feature type="transmembrane region" description="Helical" evidence="8">
    <location>
        <begin position="251"/>
        <end position="271"/>
    </location>
</feature>
<dbReference type="EMBL" id="QSIS01000019">
    <property type="protein sequence ID" value="RHD06106.1"/>
    <property type="molecule type" value="Genomic_DNA"/>
</dbReference>
<evidence type="ECO:0000313" key="9">
    <source>
        <dbReference type="EMBL" id="CUQ74678.1"/>
    </source>
</evidence>
<keyword evidence="7 8" id="KW-0472">Membrane</keyword>
<keyword evidence="4" id="KW-1003">Cell membrane</keyword>
<feature type="transmembrane region" description="Helical" evidence="8">
    <location>
        <begin position="283"/>
        <end position="306"/>
    </location>
</feature>
<evidence type="ECO:0000256" key="4">
    <source>
        <dbReference type="ARBA" id="ARBA00022475"/>
    </source>
</evidence>
<dbReference type="InterPro" id="IPR038770">
    <property type="entry name" value="Na+/solute_symporter_sf"/>
</dbReference>
<comment type="subcellular location">
    <subcellularLocation>
        <location evidence="1">Cell membrane</location>
        <topology evidence="1">Multi-pass membrane protein</topology>
    </subcellularLocation>
</comment>
<evidence type="ECO:0000313" key="12">
    <source>
        <dbReference type="Proteomes" id="UP000095621"/>
    </source>
</evidence>
<organism evidence="9 12">
    <name type="scientific">Lachnospira eligens</name>
    <dbReference type="NCBI Taxonomy" id="39485"/>
    <lineage>
        <taxon>Bacteria</taxon>
        <taxon>Bacillati</taxon>
        <taxon>Bacillota</taxon>
        <taxon>Clostridia</taxon>
        <taxon>Lachnospirales</taxon>
        <taxon>Lachnospiraceae</taxon>
        <taxon>Lachnospira</taxon>
    </lineage>
</organism>